<name>A0A4S9XVJ7_AURPU</name>
<evidence type="ECO:0000256" key="1">
    <source>
        <dbReference type="ARBA" id="ARBA00004123"/>
    </source>
</evidence>
<dbReference type="GO" id="GO:0005666">
    <property type="term" value="C:RNA polymerase III complex"/>
    <property type="evidence" value="ECO:0007669"/>
    <property type="project" value="TreeGrafter"/>
</dbReference>
<evidence type="ECO:0000259" key="8">
    <source>
        <dbReference type="Pfam" id="PF03876"/>
    </source>
</evidence>
<keyword evidence="3 6" id="KW-0240">DNA-directed RNA polymerase</keyword>
<sequence length="256" mass="28538">AEECLEATKPPAEFDSHTCAYTLTGKDVTIADLIQISPQDFEKRSAQAIEDNINLKYADKVIHRVGLCVALYDILQTSEGLIGHGTGIVNVNVDFRMIVFRPFKGEILTGKILSSSDMGIRISMGFFDDIFVPAPGMLFEPAKHHLTEDGERVWVWETAPDNLLYFDVNEVVKFRVEAETWTDLSPEKQPAPGEEVEVYRRSPYEITASMQLSGLGPAFWWREPDEEEATEEGEEEADGGAEDMNGDAVDVMDEGV</sequence>
<dbReference type="Pfam" id="PF08292">
    <property type="entry name" value="RNA_pol_Rbc25"/>
    <property type="match status" value="1"/>
</dbReference>
<feature type="domain" description="RNA polymerase III subunit Rpc25" evidence="9">
    <location>
        <begin position="106"/>
        <end position="221"/>
    </location>
</feature>
<dbReference type="Gene3D" id="2.40.50.140">
    <property type="entry name" value="Nucleic acid-binding proteins"/>
    <property type="match status" value="1"/>
</dbReference>
<comment type="function">
    <text evidence="6">DNA-dependent RNA polymerase which catalyzes the transcription of DNA into RNA using the four ribonucleoside triphosphates as substrates.</text>
</comment>
<feature type="non-terminal residue" evidence="10">
    <location>
        <position position="1"/>
    </location>
</feature>
<feature type="domain" description="RNA polymerase Rpb7-like N-terminal" evidence="8">
    <location>
        <begin position="32"/>
        <end position="87"/>
    </location>
</feature>
<dbReference type="Proteomes" id="UP000310039">
    <property type="component" value="Unassembled WGS sequence"/>
</dbReference>
<protein>
    <recommendedName>
        <fullName evidence="6">DNA-directed RNA polymerase subunit</fullName>
    </recommendedName>
</protein>
<keyword evidence="5 6" id="KW-0539">Nucleus</keyword>
<evidence type="ECO:0000313" key="10">
    <source>
        <dbReference type="EMBL" id="THZ84238.1"/>
    </source>
</evidence>
<dbReference type="PANTHER" id="PTHR12709:SF1">
    <property type="entry name" value="DNA-DIRECTED RNA POLYMERASE III SUBUNIT RPC8"/>
    <property type="match status" value="1"/>
</dbReference>
<evidence type="ECO:0000256" key="2">
    <source>
        <dbReference type="ARBA" id="ARBA00009307"/>
    </source>
</evidence>
<dbReference type="Pfam" id="PF03876">
    <property type="entry name" value="SHS2_Rpb7-N"/>
    <property type="match status" value="1"/>
</dbReference>
<dbReference type="InterPro" id="IPR045113">
    <property type="entry name" value="Rpb7-like"/>
</dbReference>
<dbReference type="InterPro" id="IPR005576">
    <property type="entry name" value="Rpb7-like_N"/>
</dbReference>
<dbReference type="InterPro" id="IPR013238">
    <property type="entry name" value="RNA_pol_III_Rbc25"/>
</dbReference>
<accession>A0A4S9XVJ7</accession>
<evidence type="ECO:0000256" key="6">
    <source>
        <dbReference type="RuleBase" id="RU369086"/>
    </source>
</evidence>
<evidence type="ECO:0000256" key="3">
    <source>
        <dbReference type="ARBA" id="ARBA00022478"/>
    </source>
</evidence>
<comment type="caution">
    <text evidence="10">The sequence shown here is derived from an EMBL/GenBank/DDBJ whole genome shotgun (WGS) entry which is preliminary data.</text>
</comment>
<dbReference type="Gene3D" id="3.30.1490.120">
    <property type="entry name" value="RNA polymerase Rpb7-like, N-terminal domain"/>
    <property type="match status" value="1"/>
</dbReference>
<dbReference type="PANTHER" id="PTHR12709">
    <property type="entry name" value="DNA-DIRECTED RNA POLYMERASE II, III"/>
    <property type="match status" value="1"/>
</dbReference>
<reference evidence="10 11" key="1">
    <citation type="submission" date="2018-10" db="EMBL/GenBank/DDBJ databases">
        <title>Fifty Aureobasidium pullulans genomes reveal a recombining polyextremotolerant generalist.</title>
        <authorList>
            <person name="Gostincar C."/>
            <person name="Turk M."/>
            <person name="Zajc J."/>
            <person name="Gunde-Cimerman N."/>
        </authorList>
    </citation>
    <scope>NUCLEOTIDE SEQUENCE [LARGE SCALE GENOMIC DNA]</scope>
    <source>
        <strain evidence="10 11">EXF-3403</strain>
    </source>
</reference>
<proteinExistence type="inferred from homology"/>
<evidence type="ECO:0000256" key="5">
    <source>
        <dbReference type="ARBA" id="ARBA00023242"/>
    </source>
</evidence>
<dbReference type="InterPro" id="IPR036898">
    <property type="entry name" value="RNA_pol_Rpb7-like_N_sf"/>
</dbReference>
<dbReference type="GO" id="GO:0055029">
    <property type="term" value="C:nuclear DNA-directed RNA polymerase complex"/>
    <property type="evidence" value="ECO:0007669"/>
    <property type="project" value="UniProtKB-ARBA"/>
</dbReference>
<dbReference type="EMBL" id="QZBT01000048">
    <property type="protein sequence ID" value="THZ84238.1"/>
    <property type="molecule type" value="Genomic_DNA"/>
</dbReference>
<dbReference type="InterPro" id="IPR012340">
    <property type="entry name" value="NA-bd_OB-fold"/>
</dbReference>
<dbReference type="CDD" id="cd04330">
    <property type="entry name" value="RNAP_III_Rpc25_N"/>
    <property type="match status" value="1"/>
</dbReference>
<feature type="region of interest" description="Disordered" evidence="7">
    <location>
        <begin position="217"/>
        <end position="256"/>
    </location>
</feature>
<dbReference type="SUPFAM" id="SSF50249">
    <property type="entry name" value="Nucleic acid-binding proteins"/>
    <property type="match status" value="1"/>
</dbReference>
<dbReference type="AlphaFoldDB" id="A0A4S9XVJ7"/>
<evidence type="ECO:0000259" key="9">
    <source>
        <dbReference type="Pfam" id="PF08292"/>
    </source>
</evidence>
<evidence type="ECO:0000313" key="11">
    <source>
        <dbReference type="Proteomes" id="UP000310039"/>
    </source>
</evidence>
<comment type="similarity">
    <text evidence="2">Belongs to the eukaryotic RPB7/RPC8 RNA polymerase subunit family.</text>
</comment>
<gene>
    <name evidence="10" type="ORF">D6C84_04339</name>
</gene>
<organism evidence="10 11">
    <name type="scientific">Aureobasidium pullulans</name>
    <name type="common">Black yeast</name>
    <name type="synonym">Pullularia pullulans</name>
    <dbReference type="NCBI Taxonomy" id="5580"/>
    <lineage>
        <taxon>Eukaryota</taxon>
        <taxon>Fungi</taxon>
        <taxon>Dikarya</taxon>
        <taxon>Ascomycota</taxon>
        <taxon>Pezizomycotina</taxon>
        <taxon>Dothideomycetes</taxon>
        <taxon>Dothideomycetidae</taxon>
        <taxon>Dothideales</taxon>
        <taxon>Saccotheciaceae</taxon>
        <taxon>Aureobasidium</taxon>
    </lineage>
</organism>
<dbReference type="GO" id="GO:0006384">
    <property type="term" value="P:transcription initiation at RNA polymerase III promoter"/>
    <property type="evidence" value="ECO:0007669"/>
    <property type="project" value="TreeGrafter"/>
</dbReference>
<comment type="subcellular location">
    <subcellularLocation>
        <location evidence="1 6">Nucleus</location>
    </subcellularLocation>
</comment>
<dbReference type="SUPFAM" id="SSF88798">
    <property type="entry name" value="N-terminal, heterodimerisation domain of RBP7 (RpoE)"/>
    <property type="match status" value="1"/>
</dbReference>
<feature type="compositionally biased region" description="Acidic residues" evidence="7">
    <location>
        <begin position="224"/>
        <end position="256"/>
    </location>
</feature>
<keyword evidence="4 6" id="KW-0804">Transcription</keyword>
<evidence type="ECO:0000256" key="7">
    <source>
        <dbReference type="SAM" id="MobiDB-lite"/>
    </source>
</evidence>
<evidence type="ECO:0000256" key="4">
    <source>
        <dbReference type="ARBA" id="ARBA00023163"/>
    </source>
</evidence>